<evidence type="ECO:0000313" key="3">
    <source>
        <dbReference type="Proteomes" id="UP001075354"/>
    </source>
</evidence>
<sequence length="300" mass="32735">MQLAVALLAAALAAAAPADAAVFDAGAEHNRFIVTFSIVPDPFNMFAFFDMPRTTEAARKDHFAQEATRDADATTVWCRYRDYRVCVLFDGQGSVAGIQVSVTLQVRASEIEQAAVPKSVIGGPEWYRQTLLGEDVYTATAFFVPKATLTSGGRAPLTDKDPTAPDGVYILQTDASGAETGRLHVTVDETDAAAAGFTEQACFYGMGKHYFQELRPTGTCEAHRPYFLLYGPKTQKLNGLGFTMFGKPSKDGRGWFEAPSSSVAKKIAPNSPDCMTKWIDQYGLFTLHVYFVGKPFFTRC</sequence>
<keyword evidence="1" id="KW-0732">Signal</keyword>
<organism evidence="2 3">
    <name type="scientific">Megalurothrips usitatus</name>
    <name type="common">bean blossom thrips</name>
    <dbReference type="NCBI Taxonomy" id="439358"/>
    <lineage>
        <taxon>Eukaryota</taxon>
        <taxon>Metazoa</taxon>
        <taxon>Ecdysozoa</taxon>
        <taxon>Arthropoda</taxon>
        <taxon>Hexapoda</taxon>
        <taxon>Insecta</taxon>
        <taxon>Pterygota</taxon>
        <taxon>Neoptera</taxon>
        <taxon>Paraneoptera</taxon>
        <taxon>Thysanoptera</taxon>
        <taxon>Terebrantia</taxon>
        <taxon>Thripoidea</taxon>
        <taxon>Thripidae</taxon>
        <taxon>Megalurothrips</taxon>
    </lineage>
</organism>
<evidence type="ECO:0000256" key="1">
    <source>
        <dbReference type="SAM" id="SignalP"/>
    </source>
</evidence>
<feature type="signal peptide" evidence="1">
    <location>
        <begin position="1"/>
        <end position="20"/>
    </location>
</feature>
<dbReference type="Proteomes" id="UP001075354">
    <property type="component" value="Chromosome 9"/>
</dbReference>
<feature type="chain" id="PRO_5043753768" evidence="1">
    <location>
        <begin position="21"/>
        <end position="300"/>
    </location>
</feature>
<keyword evidence="3" id="KW-1185">Reference proteome</keyword>
<gene>
    <name evidence="2" type="ORF">ONE63_010468</name>
</gene>
<reference evidence="2" key="1">
    <citation type="submission" date="2022-12" db="EMBL/GenBank/DDBJ databases">
        <title>Chromosome-level genome assembly of the bean flower thrips Megalurothrips usitatus.</title>
        <authorList>
            <person name="Ma L."/>
            <person name="Liu Q."/>
            <person name="Li H."/>
            <person name="Cai W."/>
        </authorList>
    </citation>
    <scope>NUCLEOTIDE SEQUENCE</scope>
    <source>
        <strain evidence="2">Cailab_2022a</strain>
    </source>
</reference>
<dbReference type="AlphaFoldDB" id="A0AAV7XCZ1"/>
<comment type="caution">
    <text evidence="2">The sequence shown here is derived from an EMBL/GenBank/DDBJ whole genome shotgun (WGS) entry which is preliminary data.</text>
</comment>
<proteinExistence type="predicted"/>
<dbReference type="EMBL" id="JAPTSV010000009">
    <property type="protein sequence ID" value="KAJ1523918.1"/>
    <property type="molecule type" value="Genomic_DNA"/>
</dbReference>
<name>A0AAV7XCZ1_9NEOP</name>
<protein>
    <submittedName>
        <fullName evidence="2">Uncharacterized protein</fullName>
    </submittedName>
</protein>
<accession>A0AAV7XCZ1</accession>
<evidence type="ECO:0000313" key="2">
    <source>
        <dbReference type="EMBL" id="KAJ1523918.1"/>
    </source>
</evidence>